<dbReference type="EMBL" id="FJOG01000058">
    <property type="protein sequence ID" value="CZR68710.1"/>
    <property type="molecule type" value="Genomic_DNA"/>
</dbReference>
<gene>
    <name evidence="1" type="ORF">PAC_18609</name>
</gene>
<evidence type="ECO:0000313" key="1">
    <source>
        <dbReference type="EMBL" id="CZR68710.1"/>
    </source>
</evidence>
<keyword evidence="2" id="KW-1185">Reference proteome</keyword>
<reference evidence="1 2" key="1">
    <citation type="submission" date="2016-03" db="EMBL/GenBank/DDBJ databases">
        <authorList>
            <person name="Ploux O."/>
        </authorList>
    </citation>
    <scope>NUCLEOTIDE SEQUENCE [LARGE SCALE GENOMIC DNA]</scope>
    <source>
        <strain evidence="1 2">UAMH 11012</strain>
    </source>
</reference>
<accession>A0A1L7XUL3</accession>
<sequence>MEYKALQKCLGPETAPPKIERAPWHVRISWSINRLESSWGPKAASLWKKVFGGSKNKGKKALWERSKIRHPDAGVFIALRPGISDADALTYFGQNIISSR</sequence>
<dbReference type="Proteomes" id="UP000184330">
    <property type="component" value="Unassembled WGS sequence"/>
</dbReference>
<dbReference type="AlphaFoldDB" id="A0A1L7XUL3"/>
<protein>
    <submittedName>
        <fullName evidence="1">Uncharacterized protein</fullName>
    </submittedName>
</protein>
<name>A0A1L7XUL3_9HELO</name>
<evidence type="ECO:0000313" key="2">
    <source>
        <dbReference type="Proteomes" id="UP000184330"/>
    </source>
</evidence>
<organism evidence="1 2">
    <name type="scientific">Phialocephala subalpina</name>
    <dbReference type="NCBI Taxonomy" id="576137"/>
    <lineage>
        <taxon>Eukaryota</taxon>
        <taxon>Fungi</taxon>
        <taxon>Dikarya</taxon>
        <taxon>Ascomycota</taxon>
        <taxon>Pezizomycotina</taxon>
        <taxon>Leotiomycetes</taxon>
        <taxon>Helotiales</taxon>
        <taxon>Mollisiaceae</taxon>
        <taxon>Phialocephala</taxon>
        <taxon>Phialocephala fortinii species complex</taxon>
    </lineage>
</organism>
<proteinExistence type="predicted"/>